<dbReference type="InterPro" id="IPR010239">
    <property type="entry name" value="CHP02001"/>
</dbReference>
<keyword evidence="1" id="KW-0732">Signal</keyword>
<evidence type="ECO:0000313" key="3">
    <source>
        <dbReference type="Proteomes" id="UP000013280"/>
    </source>
</evidence>
<dbReference type="Pfam" id="PF09694">
    <property type="entry name" value="Gcw_chp"/>
    <property type="match status" value="1"/>
</dbReference>
<dbReference type="RefSeq" id="WP_004637066.1">
    <property type="nucleotide sequence ID" value="NZ_APMQ01000032.1"/>
</dbReference>
<evidence type="ECO:0000256" key="1">
    <source>
        <dbReference type="SAM" id="SignalP"/>
    </source>
</evidence>
<reference evidence="2 3" key="1">
    <citation type="journal article" date="2013" name="Genome Announc.">
        <title>Draft Genome Sequence for Ralstonia sp. Strain OR214, a Bacterium with Potential for Bioremediation.</title>
        <authorList>
            <person name="Utturkar S.M."/>
            <person name="Bollmann A."/>
            <person name="Brzoska R.M."/>
            <person name="Klingeman D.M."/>
            <person name="Epstein S.E."/>
            <person name="Palumbo A.V."/>
            <person name="Brown S.D."/>
        </authorList>
    </citation>
    <scope>NUCLEOTIDE SEQUENCE [LARGE SCALE GENOMIC DNA]</scope>
    <source>
        <strain evidence="2 3">OR214</strain>
    </source>
</reference>
<feature type="chain" id="PRO_5004347452" evidence="1">
    <location>
        <begin position="27"/>
        <end position="274"/>
    </location>
</feature>
<feature type="signal peptide" evidence="1">
    <location>
        <begin position="1"/>
        <end position="26"/>
    </location>
</feature>
<dbReference type="Proteomes" id="UP000013280">
    <property type="component" value="Unassembled WGS sequence"/>
</dbReference>
<dbReference type="NCBIfam" id="TIGR02001">
    <property type="entry name" value="gcw_chp"/>
    <property type="match status" value="1"/>
</dbReference>
<organism evidence="2 3">
    <name type="scientific">Ralstonia pickettii OR214</name>
    <dbReference type="NCBI Taxonomy" id="1264675"/>
    <lineage>
        <taxon>Bacteria</taxon>
        <taxon>Pseudomonadati</taxon>
        <taxon>Pseudomonadota</taxon>
        <taxon>Betaproteobacteria</taxon>
        <taxon>Burkholderiales</taxon>
        <taxon>Burkholderiaceae</taxon>
        <taxon>Ralstonia</taxon>
    </lineage>
</organism>
<dbReference type="PATRIC" id="fig|1264675.3.peg.5154"/>
<evidence type="ECO:0000313" key="2">
    <source>
        <dbReference type="EMBL" id="ENZ74811.1"/>
    </source>
</evidence>
<protein>
    <submittedName>
        <fullName evidence="2">Uncharacterized protein</fullName>
    </submittedName>
</protein>
<gene>
    <name evidence="2" type="ORF">OR214_05230</name>
</gene>
<proteinExistence type="predicted"/>
<name>R0CCY8_RALPI</name>
<dbReference type="EMBL" id="APMQ01000032">
    <property type="protein sequence ID" value="ENZ74811.1"/>
    <property type="molecule type" value="Genomic_DNA"/>
</dbReference>
<sequence precursor="true">MKKFAYAASLVLLTGAVAGVSQTAIAQSAPAADAPAAAPAPAPAAPAALTANVTLASQYRYRGIMQTNNKPAIQGGFDYAIPGGVLPEGFYIGNWNSSISWLSDSNSNVSAPIEMDFYGGYKTEIVKDVPIDVGVLQYYYPGSYPDGFTRPHTTEGYAQIGYGPVTFKYSHAFSNLFGTPDSHHSQYFDLSGNFDTGFWGLTLNLHAGYQQVPHQTVRASYADWKVGVTKDFGNGWAASLAYIDTNASRAFYTNTRGNYMGKATALLSITKTFQ</sequence>
<comment type="caution">
    <text evidence="2">The sequence shown here is derived from an EMBL/GenBank/DDBJ whole genome shotgun (WGS) entry which is preliminary data.</text>
</comment>
<accession>R0CCY8</accession>
<dbReference type="AlphaFoldDB" id="R0CCY8"/>